<organism evidence="7 8">
    <name type="scientific">Fusarium culmorum</name>
    <dbReference type="NCBI Taxonomy" id="5516"/>
    <lineage>
        <taxon>Eukaryota</taxon>
        <taxon>Fungi</taxon>
        <taxon>Dikarya</taxon>
        <taxon>Ascomycota</taxon>
        <taxon>Pezizomycotina</taxon>
        <taxon>Sordariomycetes</taxon>
        <taxon>Hypocreomycetidae</taxon>
        <taxon>Hypocreales</taxon>
        <taxon>Nectriaceae</taxon>
        <taxon>Fusarium</taxon>
    </lineage>
</organism>
<evidence type="ECO:0000256" key="4">
    <source>
        <dbReference type="ARBA" id="ARBA00022807"/>
    </source>
</evidence>
<dbReference type="Gene3D" id="3.40.395.10">
    <property type="entry name" value="Adenoviral Proteinase, Chain A"/>
    <property type="match status" value="1"/>
</dbReference>
<dbReference type="InterPro" id="IPR044613">
    <property type="entry name" value="Nep1/2-like"/>
</dbReference>
<keyword evidence="8" id="KW-1185">Reference proteome</keyword>
<proteinExistence type="inferred from homology"/>
<dbReference type="OrthoDB" id="5071693at2759"/>
<dbReference type="GO" id="GO:0008234">
    <property type="term" value="F:cysteine-type peptidase activity"/>
    <property type="evidence" value="ECO:0007669"/>
    <property type="project" value="UniProtKB-KW"/>
</dbReference>
<dbReference type="AlphaFoldDB" id="A0A2T4GFT8"/>
<dbReference type="InterPro" id="IPR003653">
    <property type="entry name" value="Peptidase_C48_C"/>
</dbReference>
<keyword evidence="3" id="KW-0378">Hydrolase</keyword>
<dbReference type="Pfam" id="PF02902">
    <property type="entry name" value="Peptidase_C48"/>
    <property type="match status" value="1"/>
</dbReference>
<dbReference type="EMBL" id="PVEM01000021">
    <property type="protein sequence ID" value="PTD02446.1"/>
    <property type="molecule type" value="Genomic_DNA"/>
</dbReference>
<evidence type="ECO:0000256" key="5">
    <source>
        <dbReference type="SAM" id="MobiDB-lite"/>
    </source>
</evidence>
<gene>
    <name evidence="7" type="ORF">FCULG_00012896</name>
</gene>
<dbReference type="GO" id="GO:0006508">
    <property type="term" value="P:proteolysis"/>
    <property type="evidence" value="ECO:0007669"/>
    <property type="project" value="UniProtKB-KW"/>
</dbReference>
<accession>A0A2T4GFT8</accession>
<dbReference type="PANTHER" id="PTHR46468:SF1">
    <property type="entry name" value="SENTRIN-SPECIFIC PROTEASE 8"/>
    <property type="match status" value="1"/>
</dbReference>
<feature type="domain" description="Ubiquitin-like protease family profile" evidence="6">
    <location>
        <begin position="279"/>
        <end position="436"/>
    </location>
</feature>
<evidence type="ECO:0000256" key="3">
    <source>
        <dbReference type="ARBA" id="ARBA00022801"/>
    </source>
</evidence>
<dbReference type="Proteomes" id="UP000241587">
    <property type="component" value="Unassembled WGS sequence"/>
</dbReference>
<keyword evidence="4" id="KW-0788">Thiol protease</keyword>
<evidence type="ECO:0000313" key="7">
    <source>
        <dbReference type="EMBL" id="PTD02446.1"/>
    </source>
</evidence>
<comment type="similarity">
    <text evidence="1">Belongs to the peptidase C48 family.</text>
</comment>
<keyword evidence="2" id="KW-0645">Protease</keyword>
<dbReference type="PANTHER" id="PTHR46468">
    <property type="entry name" value="SENTRIN-SPECIFIC PROTEASE 8"/>
    <property type="match status" value="1"/>
</dbReference>
<protein>
    <recommendedName>
        <fullName evidence="6">Ubiquitin-like protease family profile domain-containing protein</fullName>
    </recommendedName>
</protein>
<feature type="region of interest" description="Disordered" evidence="5">
    <location>
        <begin position="140"/>
        <end position="166"/>
    </location>
</feature>
<feature type="compositionally biased region" description="Polar residues" evidence="5">
    <location>
        <begin position="502"/>
        <end position="521"/>
    </location>
</feature>
<evidence type="ECO:0000256" key="1">
    <source>
        <dbReference type="ARBA" id="ARBA00005234"/>
    </source>
</evidence>
<feature type="compositionally biased region" description="Low complexity" evidence="5">
    <location>
        <begin position="152"/>
        <end position="166"/>
    </location>
</feature>
<evidence type="ECO:0000259" key="6">
    <source>
        <dbReference type="PROSITE" id="PS50600"/>
    </source>
</evidence>
<reference evidence="7 8" key="1">
    <citation type="submission" date="2018-02" db="EMBL/GenBank/DDBJ databases">
        <title>Fusarium culmorum secondary metabolites in fungal-bacterial-plant interactions.</title>
        <authorList>
            <person name="Schmidt R."/>
        </authorList>
    </citation>
    <scope>NUCLEOTIDE SEQUENCE [LARGE SCALE GENOMIC DNA]</scope>
    <source>
        <strain evidence="7 8">PV</strain>
    </source>
</reference>
<dbReference type="InterPro" id="IPR038765">
    <property type="entry name" value="Papain-like_cys_pep_sf"/>
</dbReference>
<dbReference type="SUPFAM" id="SSF54001">
    <property type="entry name" value="Cysteine proteinases"/>
    <property type="match status" value="1"/>
</dbReference>
<evidence type="ECO:0000313" key="8">
    <source>
        <dbReference type="Proteomes" id="UP000241587"/>
    </source>
</evidence>
<sequence length="538" mass="59984">MDAMKRVVKTADRSLKRKTKNISNIAFLDREWNGRRDWAPAPWFNPWDGDRDAIGENIVFLITTATRIALKHGVPLRPLWQPGGELFEAVSNGARDKSFADKLRDGRAALSSRLADIAARQNVNGLDKFDVDAEDNGLPSIEHQSAVKRPRTSLSPRRTSFPTSSPVPELNRRFIEVYSHREVDVSVDNVKRFRSSPMPFMISSCANSPSPKASHSDTEAFVTNMEDEPDVLKGFVMSQNSKLFHTDPSSTRLLTDHHGMVFDQHDSEAGHDKIRPTSTAVSAKVAVQLARDDLKDRGAMLLSESLAVVIQSFRATMVIESAKIMDPLCFQVDGHQRRGHAPSGFEKTLRQCQTLFIPLHHSVGCKHWTLAVMNSHSARVEHYDSMYSAERAKNTVNAFTAVNASSGTVHFRSVSTLQQKDSINCGVFMLDILNCLVPRRAVPSDIDPTSSRNKYLSLLRIQHGEKSPIHLTSQREDAEAEDFTWRRQNNITLRAPFAARPGTSSSPIDDEPTNNADTRTSVKGFFNDLPSGELNSNN</sequence>
<dbReference type="GO" id="GO:0000338">
    <property type="term" value="P:protein deneddylation"/>
    <property type="evidence" value="ECO:0007669"/>
    <property type="project" value="TreeGrafter"/>
</dbReference>
<comment type="caution">
    <text evidence="7">The sequence shown here is derived from an EMBL/GenBank/DDBJ whole genome shotgun (WGS) entry which is preliminary data.</text>
</comment>
<evidence type="ECO:0000256" key="2">
    <source>
        <dbReference type="ARBA" id="ARBA00022670"/>
    </source>
</evidence>
<feature type="region of interest" description="Disordered" evidence="5">
    <location>
        <begin position="495"/>
        <end position="538"/>
    </location>
</feature>
<dbReference type="GO" id="GO:0019784">
    <property type="term" value="F:deNEDDylase activity"/>
    <property type="evidence" value="ECO:0007669"/>
    <property type="project" value="InterPro"/>
</dbReference>
<name>A0A2T4GFT8_FUSCU</name>
<dbReference type="PROSITE" id="PS50600">
    <property type="entry name" value="ULP_PROTEASE"/>
    <property type="match status" value="1"/>
</dbReference>